<organism evidence="1 2">
    <name type="scientific">Xylanibacter rodentium</name>
    <dbReference type="NCBI Taxonomy" id="2736289"/>
    <lineage>
        <taxon>Bacteria</taxon>
        <taxon>Pseudomonadati</taxon>
        <taxon>Bacteroidota</taxon>
        <taxon>Bacteroidia</taxon>
        <taxon>Bacteroidales</taxon>
        <taxon>Prevotellaceae</taxon>
        <taxon>Xylanibacter</taxon>
    </lineage>
</organism>
<dbReference type="SUPFAM" id="SSF53067">
    <property type="entry name" value="Actin-like ATPase domain"/>
    <property type="match status" value="2"/>
</dbReference>
<dbReference type="GeneID" id="82156552"/>
<evidence type="ECO:0000313" key="1">
    <source>
        <dbReference type="EMBL" id="NPE13137.1"/>
    </source>
</evidence>
<dbReference type="Gene3D" id="1.10.720.160">
    <property type="match status" value="1"/>
</dbReference>
<dbReference type="Proteomes" id="UP001193734">
    <property type="component" value="Unassembled WGS sequence"/>
</dbReference>
<dbReference type="InterPro" id="IPR043129">
    <property type="entry name" value="ATPase_NBD"/>
</dbReference>
<dbReference type="InterPro" id="IPR052519">
    <property type="entry name" value="Euk-type_GlcNAc_Kinase"/>
</dbReference>
<sequence>MQLISDSGSTKTDWCITNDGRIVRRIITQGINPFHQSGQTIYDVLNGELLPELADVKVDEVYFYGSGCREECVPMMTDVLSCAFSHASTIEVHSDLLGAARAVCGMGEGIACILGTGANSCLYDGRDIVMNTPPLGYILGDEGSGAVLGRLFVNALYKNQLPESVLSDFERETGCGMADVIHRVYREPMANRFLASFAPFIHSHLYVPSVRLIVVDNFRMFFRRNVVQYGRPKLPVGAVGSIAGHFYDEFVEAAIDEGFTVGRTSSSPMSGLVEYHSCN</sequence>
<comment type="caution">
    <text evidence="1">The sequence shown here is derived from an EMBL/GenBank/DDBJ whole genome shotgun (WGS) entry which is preliminary data.</text>
</comment>
<dbReference type="PANTHER" id="PTHR43190:SF3">
    <property type="entry name" value="N-ACETYL-D-GLUCOSAMINE KINASE"/>
    <property type="match status" value="1"/>
</dbReference>
<dbReference type="PANTHER" id="PTHR43190">
    <property type="entry name" value="N-ACETYL-D-GLUCOSAMINE KINASE"/>
    <property type="match status" value="1"/>
</dbReference>
<evidence type="ECO:0000313" key="2">
    <source>
        <dbReference type="Proteomes" id="UP001193734"/>
    </source>
</evidence>
<accession>A0ABX2AQZ9</accession>
<gene>
    <name evidence="1" type="ORF">HPS55_02120</name>
</gene>
<dbReference type="EMBL" id="JABKKE010000002">
    <property type="protein sequence ID" value="NPE13137.1"/>
    <property type="molecule type" value="Genomic_DNA"/>
</dbReference>
<reference evidence="1 2" key="1">
    <citation type="submission" date="2020-05" db="EMBL/GenBank/DDBJ databases">
        <title>Distinct polysaccharide utilization as determinants for interspecies competition between intestinal Prevotella spp.</title>
        <authorList>
            <person name="Galvez E.J.C."/>
            <person name="Iljazovic A."/>
            <person name="Strowig T."/>
        </authorList>
    </citation>
    <scope>NUCLEOTIDE SEQUENCE [LARGE SCALE GENOMIC DNA]</scope>
    <source>
        <strain evidence="1 2">PROD</strain>
    </source>
</reference>
<keyword evidence="2" id="KW-1185">Reference proteome</keyword>
<protein>
    <submittedName>
        <fullName evidence="1">ATPase</fullName>
    </submittedName>
</protein>
<dbReference type="RefSeq" id="WP_172176720.1">
    <property type="nucleotide sequence ID" value="NZ_CASGIA010000001.1"/>
</dbReference>
<dbReference type="Gene3D" id="3.30.420.40">
    <property type="match status" value="2"/>
</dbReference>
<dbReference type="CDD" id="cd24079">
    <property type="entry name" value="ASKHA_NBD_PG1100-like"/>
    <property type="match status" value="1"/>
</dbReference>
<name>A0ABX2AQZ9_9BACT</name>
<proteinExistence type="predicted"/>